<evidence type="ECO:0000313" key="4">
    <source>
        <dbReference type="Proteomes" id="UP000237819"/>
    </source>
</evidence>
<dbReference type="RefSeq" id="WP_105338208.1">
    <property type="nucleotide sequence ID" value="NZ_PUHZ01000024.1"/>
</dbReference>
<reference evidence="3 4" key="1">
    <citation type="submission" date="2018-02" db="EMBL/GenBank/DDBJ databases">
        <title>Comparative genomes isolates from brazilian mangrove.</title>
        <authorList>
            <person name="Araujo J.E."/>
            <person name="Taketani R.G."/>
            <person name="Silva M.C.P."/>
            <person name="Loureco M.V."/>
            <person name="Andreote F.D."/>
        </authorList>
    </citation>
    <scope>NUCLEOTIDE SEQUENCE [LARGE SCALE GENOMIC DNA]</scope>
    <source>
        <strain evidence="3 4">Nap-Phe MGV</strain>
    </source>
</reference>
<dbReference type="InterPro" id="IPR032696">
    <property type="entry name" value="SQ_cyclase_C"/>
</dbReference>
<keyword evidence="3" id="KW-0808">Transferase</keyword>
<dbReference type="InterPro" id="IPR006311">
    <property type="entry name" value="TAT_signal"/>
</dbReference>
<accession>A0A2S8GEV7</accession>
<dbReference type="PROSITE" id="PS51318">
    <property type="entry name" value="TAT"/>
    <property type="match status" value="1"/>
</dbReference>
<proteinExistence type="predicted"/>
<evidence type="ECO:0000313" key="3">
    <source>
        <dbReference type="EMBL" id="PQO42995.1"/>
    </source>
</evidence>
<feature type="domain" description="Squalene cyclase C-terminal" evidence="2">
    <location>
        <begin position="147"/>
        <end position="275"/>
    </location>
</feature>
<dbReference type="OrthoDB" id="265313at2"/>
<dbReference type="GO" id="GO:0016740">
    <property type="term" value="F:transferase activity"/>
    <property type="evidence" value="ECO:0007669"/>
    <property type="project" value="UniProtKB-KW"/>
</dbReference>
<dbReference type="Pfam" id="PF13243">
    <property type="entry name" value="SQHop_cyclase_C"/>
    <property type="match status" value="1"/>
</dbReference>
<dbReference type="AlphaFoldDB" id="A0A2S8GEV7"/>
<dbReference type="SUPFAM" id="SSF48239">
    <property type="entry name" value="Terpenoid cyclases/Protein prenyltransferases"/>
    <property type="match status" value="1"/>
</dbReference>
<sequence>MTISSRRQFLTALAAAPLAAQATNCWAQVEPELSRSADMITPEARTAIDSGLTYLADRQIKEGRGRGAFGFDGYRANTAVVALSGMAFMSHGSSPGRGPYGQNIDYCIEYILSNSQEGGFIAIPGAATHGPMYGHGFATLFLGEVYGMSSDSSVREKLVEAVKLIVDTQNIDGGWRYEPVRQDADISVTVCQMMALRAARNAGIYVPNETVDRCVDYVKRSQNPDGGFMYMLQSGGPSAFPRSAAGVVAMNSAGIYSGEEVERGMQYLVENLQNPREIRSNSHFFYGQYYASQAFWHAGGSLWRQYYPVVREYLLSRQTAGGYWPDFICPEYGTAMACIVLQMPNNYLPIFQR</sequence>
<organism evidence="3 4">
    <name type="scientific">Blastopirellula marina</name>
    <dbReference type="NCBI Taxonomy" id="124"/>
    <lineage>
        <taxon>Bacteria</taxon>
        <taxon>Pseudomonadati</taxon>
        <taxon>Planctomycetota</taxon>
        <taxon>Planctomycetia</taxon>
        <taxon>Pirellulales</taxon>
        <taxon>Pirellulaceae</taxon>
        <taxon>Blastopirellula</taxon>
    </lineage>
</organism>
<keyword evidence="1" id="KW-0732">Signal</keyword>
<dbReference type="InterPro" id="IPR008930">
    <property type="entry name" value="Terpenoid_cyclase/PrenylTrfase"/>
</dbReference>
<comment type="caution">
    <text evidence="3">The sequence shown here is derived from an EMBL/GenBank/DDBJ whole genome shotgun (WGS) entry which is preliminary data.</text>
</comment>
<dbReference type="CDD" id="cd00688">
    <property type="entry name" value="ISOPREN_C2_like"/>
    <property type="match status" value="1"/>
</dbReference>
<feature type="chain" id="PRO_5015636559" evidence="1">
    <location>
        <begin position="28"/>
        <end position="353"/>
    </location>
</feature>
<feature type="signal peptide" evidence="1">
    <location>
        <begin position="1"/>
        <end position="27"/>
    </location>
</feature>
<protein>
    <submittedName>
        <fullName evidence="3">Prenyltransferase</fullName>
    </submittedName>
</protein>
<evidence type="ECO:0000256" key="1">
    <source>
        <dbReference type="SAM" id="SignalP"/>
    </source>
</evidence>
<gene>
    <name evidence="3" type="ORF">C5Y93_25090</name>
</gene>
<name>A0A2S8GEV7_9BACT</name>
<dbReference type="EMBL" id="PUHZ01000024">
    <property type="protein sequence ID" value="PQO42995.1"/>
    <property type="molecule type" value="Genomic_DNA"/>
</dbReference>
<dbReference type="Gene3D" id="1.50.10.20">
    <property type="match status" value="1"/>
</dbReference>
<dbReference type="Proteomes" id="UP000237819">
    <property type="component" value="Unassembled WGS sequence"/>
</dbReference>
<evidence type="ECO:0000259" key="2">
    <source>
        <dbReference type="Pfam" id="PF13243"/>
    </source>
</evidence>